<sequence>MYSEQVESYKSVETSIPCINNIIKIKKQNEPKLVELNIDNPKLTPEYKYIYKDGKVEYITMSDYAFNKVTKGKKVIWESQNNEFGSKVLISSYNNEEYVTIFFTRKNFKVFKTCGKEIYEIPTDINSHSKVHTFDEICSNCQINSSIELYTKDNEGKNVLMPIDMYNVEYNEDFGIYTFKRDSKCSMIKFGNCVIWECEKK</sequence>
<dbReference type="OMA" id="KVIWESQ"/>
<dbReference type="KEGG" id="tan:TA02735"/>
<accession>Q4UD50</accession>
<dbReference type="AlphaFoldDB" id="Q4UD50"/>
<evidence type="ECO:0000313" key="2">
    <source>
        <dbReference type="Proteomes" id="UP000001950"/>
    </source>
</evidence>
<name>Q4UD50_THEAN</name>
<dbReference type="Pfam" id="PF04385">
    <property type="entry name" value="FAINT"/>
    <property type="match status" value="1"/>
</dbReference>
<dbReference type="VEuPathDB" id="PiroplasmaDB:TA02735"/>
<proteinExistence type="predicted"/>
<keyword evidence="2" id="KW-1185">Reference proteome</keyword>
<dbReference type="InParanoid" id="Q4UD50"/>
<gene>
    <name evidence="1" type="ORF">TA02735</name>
</gene>
<dbReference type="EMBL" id="CR940352">
    <property type="protein sequence ID" value="CAI75251.1"/>
    <property type="molecule type" value="Genomic_DNA"/>
</dbReference>
<organism evidence="1 2">
    <name type="scientific">Theileria annulata</name>
    <dbReference type="NCBI Taxonomy" id="5874"/>
    <lineage>
        <taxon>Eukaryota</taxon>
        <taxon>Sar</taxon>
        <taxon>Alveolata</taxon>
        <taxon>Apicomplexa</taxon>
        <taxon>Aconoidasida</taxon>
        <taxon>Piroplasmida</taxon>
        <taxon>Theileriidae</taxon>
        <taxon>Theileria</taxon>
    </lineage>
</organism>
<dbReference type="GeneID" id="3864973"/>
<dbReference type="Proteomes" id="UP000001950">
    <property type="component" value="Chromosome 3"/>
</dbReference>
<dbReference type="eggNOG" id="ENOG502TNBA">
    <property type="taxonomic scope" value="Eukaryota"/>
</dbReference>
<dbReference type="OrthoDB" id="10403980at2759"/>
<evidence type="ECO:0000313" key="1">
    <source>
        <dbReference type="EMBL" id="CAI75251.1"/>
    </source>
</evidence>
<dbReference type="InterPro" id="IPR007480">
    <property type="entry name" value="DUF529"/>
</dbReference>
<reference evidence="1 2" key="1">
    <citation type="journal article" date="2005" name="Science">
        <title>Genome of the host-cell transforming parasite Theileria annulata compared with T. parva.</title>
        <authorList>
            <person name="Pain A."/>
            <person name="Renauld H."/>
            <person name="Berriman M."/>
            <person name="Murphy L."/>
            <person name="Yeats C.A."/>
            <person name="Weir W."/>
            <person name="Kerhornou A."/>
            <person name="Aslett M."/>
            <person name="Bishop R."/>
            <person name="Bouchier C."/>
            <person name="Cochet M."/>
            <person name="Coulson R.M.R."/>
            <person name="Cronin A."/>
            <person name="de Villiers E.P."/>
            <person name="Fraser A."/>
            <person name="Fosker N."/>
            <person name="Gardner M."/>
            <person name="Goble A."/>
            <person name="Griffiths-Jones S."/>
            <person name="Harris D.E."/>
            <person name="Katzer F."/>
            <person name="Larke N."/>
            <person name="Lord A."/>
            <person name="Maser P."/>
            <person name="McKellar S."/>
            <person name="Mooney P."/>
            <person name="Morton F."/>
            <person name="Nene V."/>
            <person name="O'Neil S."/>
            <person name="Price C."/>
            <person name="Quail M.A."/>
            <person name="Rabbinowitsch E."/>
            <person name="Rawlings N.D."/>
            <person name="Rutter S."/>
            <person name="Saunders D."/>
            <person name="Seeger K."/>
            <person name="Shah T."/>
            <person name="Squares R."/>
            <person name="Squares S."/>
            <person name="Tivey A."/>
            <person name="Walker A.R."/>
            <person name="Woodward J."/>
            <person name="Dobbelaere D.A.E."/>
            <person name="Langsley G."/>
            <person name="Rajandream M.A."/>
            <person name="McKeever D."/>
            <person name="Shiels B."/>
            <person name="Tait A."/>
            <person name="Barrell B.G."/>
            <person name="Hall N."/>
        </authorList>
    </citation>
    <scope>NUCLEOTIDE SEQUENCE [LARGE SCALE GENOMIC DNA]</scope>
    <source>
        <strain evidence="2">Ankara</strain>
    </source>
</reference>
<dbReference type="RefSeq" id="XP_954727.1">
    <property type="nucleotide sequence ID" value="XM_949634.1"/>
</dbReference>
<protein>
    <submittedName>
        <fullName evidence="1">SfiI-subtelomeric related protein family member, putative</fullName>
    </submittedName>
</protein>